<feature type="domain" description="ORC1/DEAH AAA+ ATPase" evidence="2">
    <location>
        <begin position="42"/>
        <end position="171"/>
    </location>
</feature>
<organism evidence="3 4">
    <name type="scientific">Caulifigura coniformis</name>
    <dbReference type="NCBI Taxonomy" id="2527983"/>
    <lineage>
        <taxon>Bacteria</taxon>
        <taxon>Pseudomonadati</taxon>
        <taxon>Planctomycetota</taxon>
        <taxon>Planctomycetia</taxon>
        <taxon>Planctomycetales</taxon>
        <taxon>Planctomycetaceae</taxon>
        <taxon>Caulifigura</taxon>
    </lineage>
</organism>
<dbReference type="InterPro" id="IPR027417">
    <property type="entry name" value="P-loop_NTPase"/>
</dbReference>
<gene>
    <name evidence="3" type="ORF">Pan44_45020</name>
</gene>
<sequence length="688" mass="75838">MYEKFFSLSHRPFAAAPNLECIVAHEGYVDAREKLLRCLMDGCGTAVVTASPGLGKSLLCQDLQSRLRGMFTVAYLCSAQFPNRKAMLQAILFELGAEYLGLSEDEARLCIMQAAQEAADRGRSLIVIVDEAHLVSTELLQELRAIAEPSPRCATPVRLMLAGQLELEERLADQSLDSLNQRIACHAILEPLTQAESAEYILERLAIAGAKTQLFTEEAMAFMVKAADGNPRAIHQLCDHCLLSAYTIEEKPVSVETARNSLEDLRSLPLHWNDAGLLDDASGMDDETFEDSMEDDFVATVQTPLTAAGDSDLESVQEPSEVVSHDPGPLWGDSPDVGVFEVGGNAADSHEEPHLEAPLASQPEPEISDAALFASVAPWPAVPVEAIGSHELELPAPESVEAEPDEATLKLSTQIDIELSEPVSAEVMSSFDVIEPEGDEEPVMEAPEQEAAIAPPEEPAPSAEHAFTLHQPAVEWSEPDDVDESEEDTAIEAHWSRHVQFLDELEPDDFDDEEIVINDHYAALDRASQALSSWLPQAPELLQFLSQYAMKEQPRRAHEPTSSMHQSAVELAEPEEAGHEEELLATIRGLQEQLRQASVERPMPVDGRESWRQPVEYDVVQPPEESAHHVAEPVVETSPAPAVIEHEAPVAHTTAPEPVKSRFAQLFSRIRQRRREVEDRLRKNTDWI</sequence>
<name>A0A517SK03_9PLAN</name>
<dbReference type="KEGG" id="ccos:Pan44_45020"/>
<dbReference type="PANTHER" id="PTHR35894">
    <property type="entry name" value="GENERAL SECRETION PATHWAY PROTEIN A-RELATED"/>
    <property type="match status" value="1"/>
</dbReference>
<evidence type="ECO:0000259" key="2">
    <source>
        <dbReference type="Pfam" id="PF13401"/>
    </source>
</evidence>
<evidence type="ECO:0000313" key="4">
    <source>
        <dbReference type="Proteomes" id="UP000315700"/>
    </source>
</evidence>
<dbReference type="Gene3D" id="3.40.50.300">
    <property type="entry name" value="P-loop containing nucleotide triphosphate hydrolases"/>
    <property type="match status" value="1"/>
</dbReference>
<accession>A0A517SK03</accession>
<evidence type="ECO:0000313" key="3">
    <source>
        <dbReference type="EMBL" id="QDT56448.1"/>
    </source>
</evidence>
<evidence type="ECO:0000256" key="1">
    <source>
        <dbReference type="SAM" id="MobiDB-lite"/>
    </source>
</evidence>
<dbReference type="GO" id="GO:0016887">
    <property type="term" value="F:ATP hydrolysis activity"/>
    <property type="evidence" value="ECO:0007669"/>
    <property type="project" value="InterPro"/>
</dbReference>
<dbReference type="Pfam" id="PF13401">
    <property type="entry name" value="AAA_22"/>
    <property type="match status" value="1"/>
</dbReference>
<dbReference type="Proteomes" id="UP000315700">
    <property type="component" value="Chromosome"/>
</dbReference>
<dbReference type="PANTHER" id="PTHR35894:SF1">
    <property type="entry name" value="PHOSPHORIBULOKINASE _ URIDINE KINASE FAMILY"/>
    <property type="match status" value="1"/>
</dbReference>
<protein>
    <recommendedName>
        <fullName evidence="2">ORC1/DEAH AAA+ ATPase domain-containing protein</fullName>
    </recommendedName>
</protein>
<keyword evidence="4" id="KW-1185">Reference proteome</keyword>
<dbReference type="RefSeq" id="WP_145033925.1">
    <property type="nucleotide sequence ID" value="NZ_CP036271.1"/>
</dbReference>
<dbReference type="EMBL" id="CP036271">
    <property type="protein sequence ID" value="QDT56448.1"/>
    <property type="molecule type" value="Genomic_DNA"/>
</dbReference>
<dbReference type="SUPFAM" id="SSF52540">
    <property type="entry name" value="P-loop containing nucleoside triphosphate hydrolases"/>
    <property type="match status" value="1"/>
</dbReference>
<dbReference type="InterPro" id="IPR052026">
    <property type="entry name" value="ExeA_AAA_ATPase_DNA-bind"/>
</dbReference>
<feature type="region of interest" description="Disordered" evidence="1">
    <location>
        <begin position="308"/>
        <end position="330"/>
    </location>
</feature>
<dbReference type="InParanoid" id="A0A517SK03"/>
<reference evidence="3 4" key="1">
    <citation type="submission" date="2019-02" db="EMBL/GenBank/DDBJ databases">
        <title>Deep-cultivation of Planctomycetes and their phenomic and genomic characterization uncovers novel biology.</title>
        <authorList>
            <person name="Wiegand S."/>
            <person name="Jogler M."/>
            <person name="Boedeker C."/>
            <person name="Pinto D."/>
            <person name="Vollmers J."/>
            <person name="Rivas-Marin E."/>
            <person name="Kohn T."/>
            <person name="Peeters S.H."/>
            <person name="Heuer A."/>
            <person name="Rast P."/>
            <person name="Oberbeckmann S."/>
            <person name="Bunk B."/>
            <person name="Jeske O."/>
            <person name="Meyerdierks A."/>
            <person name="Storesund J.E."/>
            <person name="Kallscheuer N."/>
            <person name="Luecker S."/>
            <person name="Lage O.M."/>
            <person name="Pohl T."/>
            <person name="Merkel B.J."/>
            <person name="Hornburger P."/>
            <person name="Mueller R.-W."/>
            <person name="Bruemmer F."/>
            <person name="Labrenz M."/>
            <person name="Spormann A.M."/>
            <person name="Op den Camp H."/>
            <person name="Overmann J."/>
            <person name="Amann R."/>
            <person name="Jetten M.S.M."/>
            <person name="Mascher T."/>
            <person name="Medema M.H."/>
            <person name="Devos D.P."/>
            <person name="Kaster A.-K."/>
            <person name="Ovreas L."/>
            <person name="Rohde M."/>
            <person name="Galperin M.Y."/>
            <person name="Jogler C."/>
        </authorList>
    </citation>
    <scope>NUCLEOTIDE SEQUENCE [LARGE SCALE GENOMIC DNA]</scope>
    <source>
        <strain evidence="3 4">Pan44</strain>
    </source>
</reference>
<dbReference type="InterPro" id="IPR049945">
    <property type="entry name" value="AAA_22"/>
</dbReference>
<proteinExistence type="predicted"/>
<dbReference type="OrthoDB" id="227226at2"/>
<dbReference type="AlphaFoldDB" id="A0A517SK03"/>
<feature type="region of interest" description="Disordered" evidence="1">
    <location>
        <begin position="552"/>
        <end position="578"/>
    </location>
</feature>